<dbReference type="InterPro" id="IPR011701">
    <property type="entry name" value="MFS"/>
</dbReference>
<dbReference type="AlphaFoldDB" id="A0A561UU72"/>
<comment type="caution">
    <text evidence="10">The sequence shown here is derived from an EMBL/GenBank/DDBJ whole genome shotgun (WGS) entry which is preliminary data.</text>
</comment>
<evidence type="ECO:0000256" key="8">
    <source>
        <dbReference type="SAM" id="Phobius"/>
    </source>
</evidence>
<feature type="compositionally biased region" description="Basic and acidic residues" evidence="7">
    <location>
        <begin position="30"/>
        <end position="40"/>
    </location>
</feature>
<gene>
    <name evidence="10" type="ORF">FHX80_111323</name>
</gene>
<feature type="transmembrane region" description="Helical" evidence="8">
    <location>
        <begin position="327"/>
        <end position="344"/>
    </location>
</feature>
<dbReference type="GO" id="GO:0022857">
    <property type="term" value="F:transmembrane transporter activity"/>
    <property type="evidence" value="ECO:0007669"/>
    <property type="project" value="InterPro"/>
</dbReference>
<keyword evidence="4 8" id="KW-0812">Transmembrane</keyword>
<dbReference type="PANTHER" id="PTHR23517:SF2">
    <property type="entry name" value="MULTIDRUG RESISTANCE PROTEIN MDTH"/>
    <property type="match status" value="1"/>
</dbReference>
<evidence type="ECO:0000256" key="1">
    <source>
        <dbReference type="ARBA" id="ARBA00004651"/>
    </source>
</evidence>
<feature type="transmembrane region" description="Helical" evidence="8">
    <location>
        <begin position="206"/>
        <end position="227"/>
    </location>
</feature>
<keyword evidence="6 8" id="KW-0472">Membrane</keyword>
<reference evidence="10 11" key="1">
    <citation type="submission" date="2019-06" db="EMBL/GenBank/DDBJ databases">
        <title>Sequencing the genomes of 1000 actinobacteria strains.</title>
        <authorList>
            <person name="Klenk H.-P."/>
        </authorList>
    </citation>
    <scope>NUCLEOTIDE SEQUENCE [LARGE SCALE GENOMIC DNA]</scope>
    <source>
        <strain evidence="10 11">DSM 42059</strain>
    </source>
</reference>
<feature type="transmembrane region" description="Helical" evidence="8">
    <location>
        <begin position="417"/>
        <end position="436"/>
    </location>
</feature>
<keyword evidence="5 8" id="KW-1133">Transmembrane helix</keyword>
<keyword evidence="3" id="KW-1003">Cell membrane</keyword>
<feature type="transmembrane region" description="Helical" evidence="8">
    <location>
        <begin position="350"/>
        <end position="367"/>
    </location>
</feature>
<feature type="transmembrane region" description="Helical" evidence="8">
    <location>
        <begin position="138"/>
        <end position="155"/>
    </location>
</feature>
<evidence type="ECO:0000256" key="4">
    <source>
        <dbReference type="ARBA" id="ARBA00022692"/>
    </source>
</evidence>
<evidence type="ECO:0000256" key="2">
    <source>
        <dbReference type="ARBA" id="ARBA00022448"/>
    </source>
</evidence>
<evidence type="ECO:0000256" key="3">
    <source>
        <dbReference type="ARBA" id="ARBA00022475"/>
    </source>
</evidence>
<comment type="subcellular location">
    <subcellularLocation>
        <location evidence="1">Cell membrane</location>
        <topology evidence="1">Multi-pass membrane protein</topology>
    </subcellularLocation>
</comment>
<feature type="domain" description="Major facilitator superfamily (MFS) profile" evidence="9">
    <location>
        <begin position="50"/>
        <end position="441"/>
    </location>
</feature>
<dbReference type="GO" id="GO:0005886">
    <property type="term" value="C:plasma membrane"/>
    <property type="evidence" value="ECO:0007669"/>
    <property type="project" value="UniProtKB-SubCell"/>
</dbReference>
<dbReference type="InterPro" id="IPR036259">
    <property type="entry name" value="MFS_trans_sf"/>
</dbReference>
<feature type="region of interest" description="Disordered" evidence="7">
    <location>
        <begin position="1"/>
        <end position="40"/>
    </location>
</feature>
<protein>
    <submittedName>
        <fullName evidence="10">MFS transporter</fullName>
    </submittedName>
</protein>
<feature type="transmembrane region" description="Helical" evidence="8">
    <location>
        <begin position="256"/>
        <end position="281"/>
    </location>
</feature>
<feature type="transmembrane region" description="Helical" evidence="8">
    <location>
        <begin position="53"/>
        <end position="76"/>
    </location>
</feature>
<proteinExistence type="predicted"/>
<evidence type="ECO:0000259" key="9">
    <source>
        <dbReference type="PROSITE" id="PS50850"/>
    </source>
</evidence>
<evidence type="ECO:0000256" key="6">
    <source>
        <dbReference type="ARBA" id="ARBA00023136"/>
    </source>
</evidence>
<dbReference type="Proteomes" id="UP000318186">
    <property type="component" value="Unassembled WGS sequence"/>
</dbReference>
<dbReference type="InterPro" id="IPR020846">
    <property type="entry name" value="MFS_dom"/>
</dbReference>
<dbReference type="InterPro" id="IPR050171">
    <property type="entry name" value="MFS_Transporters"/>
</dbReference>
<dbReference type="Pfam" id="PF07690">
    <property type="entry name" value="MFS_1"/>
    <property type="match status" value="1"/>
</dbReference>
<evidence type="ECO:0000256" key="7">
    <source>
        <dbReference type="SAM" id="MobiDB-lite"/>
    </source>
</evidence>
<sequence>MPEPTDPAAQAEPAEQDDPATGADPATRAEPAEKPSWRDRLTSAMPATRESRIIAVNALVGSMGTGMFLAGSALYFTRFAGLTATQLGVGLGIAGIMGIATTVPMGMLADRFGPRNVLLVVCIWRAIGYIAYLRVEGFTQFVFTACVLYIMDRAGQPLNQALVGRLITGTERNRTMGFIRSLRNLGFTVGFSLAGIALTTGSKTGFQLLFVGNAISFLFVFALITMLPKVGRTVVKDTGDAKDAKPLVPPSRDWRFVAATAANGVLFLHDAILITVLPLWVAEHTRSPIWMITVLVTTNTVITVVAQVRATRHINSLSSATRATTQSSVLLLFACVAFAVSGVVDTPAWAIVALTVALLLLTFGELLHSASSWEISFALSPEAAQGRYLAFFNVGFSAAEIAGPAVVLWLLTRTGPGGWLILAVCFPLSAALSWVGTREKPAVPEQAVQDPDPVPAAGGS</sequence>
<evidence type="ECO:0000313" key="10">
    <source>
        <dbReference type="EMBL" id="TWG02911.1"/>
    </source>
</evidence>
<organism evidence="10 11">
    <name type="scientific">Streptomyces brevispora</name>
    <dbReference type="NCBI Taxonomy" id="887462"/>
    <lineage>
        <taxon>Bacteria</taxon>
        <taxon>Bacillati</taxon>
        <taxon>Actinomycetota</taxon>
        <taxon>Actinomycetes</taxon>
        <taxon>Kitasatosporales</taxon>
        <taxon>Streptomycetaceae</taxon>
        <taxon>Streptomyces</taxon>
    </lineage>
</organism>
<dbReference type="EMBL" id="VIWW01000001">
    <property type="protein sequence ID" value="TWG02911.1"/>
    <property type="molecule type" value="Genomic_DNA"/>
</dbReference>
<feature type="transmembrane region" description="Helical" evidence="8">
    <location>
        <begin position="388"/>
        <end position="411"/>
    </location>
</feature>
<feature type="transmembrane region" description="Helical" evidence="8">
    <location>
        <begin position="287"/>
        <end position="306"/>
    </location>
</feature>
<dbReference type="Gene3D" id="1.20.1250.20">
    <property type="entry name" value="MFS general substrate transporter like domains"/>
    <property type="match status" value="1"/>
</dbReference>
<dbReference type="PANTHER" id="PTHR23517">
    <property type="entry name" value="RESISTANCE PROTEIN MDTM, PUTATIVE-RELATED-RELATED"/>
    <property type="match status" value="1"/>
</dbReference>
<evidence type="ECO:0000256" key="5">
    <source>
        <dbReference type="ARBA" id="ARBA00022989"/>
    </source>
</evidence>
<dbReference type="SUPFAM" id="SSF103473">
    <property type="entry name" value="MFS general substrate transporter"/>
    <property type="match status" value="1"/>
</dbReference>
<feature type="transmembrane region" description="Helical" evidence="8">
    <location>
        <begin position="182"/>
        <end position="200"/>
    </location>
</feature>
<keyword evidence="2" id="KW-0813">Transport</keyword>
<name>A0A561UU72_9ACTN</name>
<evidence type="ECO:0000313" key="11">
    <source>
        <dbReference type="Proteomes" id="UP000318186"/>
    </source>
</evidence>
<dbReference type="PROSITE" id="PS50850">
    <property type="entry name" value="MFS"/>
    <property type="match status" value="1"/>
</dbReference>
<dbReference type="RefSeq" id="WP_208764591.1">
    <property type="nucleotide sequence ID" value="NZ_VIWW01000001.1"/>
</dbReference>
<accession>A0A561UU72</accession>
<feature type="transmembrane region" description="Helical" evidence="8">
    <location>
        <begin position="88"/>
        <end position="109"/>
    </location>
</feature>